<organism evidence="1 2">
    <name type="scientific">candidate division TA06 bacterium</name>
    <dbReference type="NCBI Taxonomy" id="2250710"/>
    <lineage>
        <taxon>Bacteria</taxon>
        <taxon>Bacteria division TA06</taxon>
    </lineage>
</organism>
<evidence type="ECO:0008006" key="3">
    <source>
        <dbReference type="Google" id="ProtNLM"/>
    </source>
</evidence>
<dbReference type="Proteomes" id="UP000271125">
    <property type="component" value="Unassembled WGS sequence"/>
</dbReference>
<gene>
    <name evidence="1" type="ORF">DRP43_05675</name>
</gene>
<comment type="caution">
    <text evidence="1">The sequence shown here is derived from an EMBL/GenBank/DDBJ whole genome shotgun (WGS) entry which is preliminary data.</text>
</comment>
<evidence type="ECO:0000313" key="1">
    <source>
        <dbReference type="EMBL" id="RKX68391.1"/>
    </source>
</evidence>
<name>A0A660SEF0_UNCT6</name>
<dbReference type="SUPFAM" id="SSF50969">
    <property type="entry name" value="YVTN repeat-like/Quinoprotein amine dehydrogenase"/>
    <property type="match status" value="1"/>
</dbReference>
<proteinExistence type="predicted"/>
<reference evidence="1 2" key="1">
    <citation type="submission" date="2018-06" db="EMBL/GenBank/DDBJ databases">
        <title>Extensive metabolic versatility and redundancy in microbially diverse, dynamic hydrothermal sediments.</title>
        <authorList>
            <person name="Dombrowski N."/>
            <person name="Teske A."/>
            <person name="Baker B.J."/>
        </authorList>
    </citation>
    <scope>NUCLEOTIDE SEQUENCE [LARGE SCALE GENOMIC DNA]</scope>
    <source>
        <strain evidence="1">B10_G13</strain>
    </source>
</reference>
<dbReference type="AlphaFoldDB" id="A0A660SEF0"/>
<feature type="non-terminal residue" evidence="1">
    <location>
        <position position="1"/>
    </location>
</feature>
<dbReference type="EMBL" id="QNBD01000279">
    <property type="protein sequence ID" value="RKX68391.1"/>
    <property type="molecule type" value="Genomic_DNA"/>
</dbReference>
<evidence type="ECO:0000313" key="2">
    <source>
        <dbReference type="Proteomes" id="UP000271125"/>
    </source>
</evidence>
<dbReference type="InterPro" id="IPR011044">
    <property type="entry name" value="Quino_amine_DH_bsu"/>
</dbReference>
<accession>A0A660SEF0</accession>
<protein>
    <recommendedName>
        <fullName evidence="3">Pyrrolo-quinoline quinone</fullName>
    </recommendedName>
</protein>
<sequence length="382" mass="43467">INIGAEKDSISLNLVWEKEFSEPIIDVIIDTSNIKSVTPKVVIFKDRFLIFNNGKKVQTIVFFDKKKQNGYIRISRSPNGEYILFAKDPVDLSGPDWIGGTIYNNEGDVIMKIPKEIPLYISDDGIVIANAPTYYGETIPSYWTIYSLQNGEIGKIYNPFNSGDGYSDIEFTKSGKYIVSVVYSFKEKETSIQVFKINNNNISNSWETKLNVKLLQFIPHEFGIEDNVGFIDAPMGSSNIFFINWIGEKQWESNFGLPPKRPDGYVFTQNGKSVVINLRYKKLISVNISNGKIIWEYKLKENFRIGDNIHSIGKDYIRFIAKNKDNSKLFILNTLNGEIENEISLPDKMSILNIKALNKTIYIIGKTGNKLAIYEMGGSNEY</sequence>